<gene>
    <name evidence="9" type="primary">glyA</name>
    <name evidence="12" type="ORF">F0361_13800</name>
</gene>
<comment type="similarity">
    <text evidence="3 9">Belongs to the SHMT family.</text>
</comment>
<evidence type="ECO:0000256" key="5">
    <source>
        <dbReference type="ARBA" id="ARBA00022490"/>
    </source>
</evidence>
<evidence type="ECO:0000256" key="1">
    <source>
        <dbReference type="ARBA" id="ARBA00001933"/>
    </source>
</evidence>
<dbReference type="NCBIfam" id="NF000586">
    <property type="entry name" value="PRK00011.1"/>
    <property type="match status" value="1"/>
</dbReference>
<dbReference type="HAMAP" id="MF_00051">
    <property type="entry name" value="SHMT"/>
    <property type="match status" value="1"/>
</dbReference>
<comment type="subunit">
    <text evidence="4 9">Homodimer.</text>
</comment>
<dbReference type="InterPro" id="IPR049943">
    <property type="entry name" value="Ser_HO-MeTrfase-like"/>
</dbReference>
<dbReference type="GO" id="GO:0005829">
    <property type="term" value="C:cytosol"/>
    <property type="evidence" value="ECO:0007669"/>
    <property type="project" value="TreeGrafter"/>
</dbReference>
<feature type="binding site" evidence="9">
    <location>
        <begin position="117"/>
        <end position="119"/>
    </location>
    <ligand>
        <name>(6S)-5,6,7,8-tetrahydrofolate</name>
        <dbReference type="ChEBI" id="CHEBI:57453"/>
    </ligand>
</feature>
<evidence type="ECO:0000256" key="2">
    <source>
        <dbReference type="ARBA" id="ARBA00004496"/>
    </source>
</evidence>
<dbReference type="InterPro" id="IPR015421">
    <property type="entry name" value="PyrdxlP-dep_Trfase_major"/>
</dbReference>
<dbReference type="EC" id="2.1.2.1" evidence="9"/>
<comment type="pathway">
    <text evidence="9">Amino-acid biosynthesis; glycine biosynthesis; glycine from L-serine: step 1/1.</text>
</comment>
<keyword evidence="12" id="KW-0489">Methyltransferase</keyword>
<comment type="pathway">
    <text evidence="9">One-carbon metabolism; tetrahydrofolate interconversion.</text>
</comment>
<feature type="site" description="Plays an important role in substrate specificity" evidence="9">
    <location>
        <position position="221"/>
    </location>
</feature>
<dbReference type="EMBL" id="VUOE01000002">
    <property type="protein sequence ID" value="KAA2217049.1"/>
    <property type="molecule type" value="Genomic_DNA"/>
</dbReference>
<keyword evidence="7 9" id="KW-0808">Transferase</keyword>
<dbReference type="PROSITE" id="PS00096">
    <property type="entry name" value="SHMT"/>
    <property type="match status" value="1"/>
</dbReference>
<evidence type="ECO:0000256" key="8">
    <source>
        <dbReference type="ARBA" id="ARBA00022898"/>
    </source>
</evidence>
<comment type="subcellular location">
    <subcellularLocation>
        <location evidence="2 9">Cytoplasm</location>
    </subcellularLocation>
</comment>
<dbReference type="GO" id="GO:0035999">
    <property type="term" value="P:tetrahydrofolate interconversion"/>
    <property type="evidence" value="ECO:0007669"/>
    <property type="project" value="UniProtKB-UniRule"/>
</dbReference>
<feature type="binding site" evidence="9">
    <location>
        <position position="113"/>
    </location>
    <ligand>
        <name>(6S)-5,6,7,8-tetrahydrofolate</name>
        <dbReference type="ChEBI" id="CHEBI:57453"/>
    </ligand>
</feature>
<protein>
    <recommendedName>
        <fullName evidence="9">Serine hydroxymethyltransferase</fullName>
        <shortName evidence="9">SHMT</shortName>
        <shortName evidence="9">Serine methylase</shortName>
        <ecNumber evidence="9">2.1.2.1</ecNumber>
    </recommendedName>
</protein>
<dbReference type="Proteomes" id="UP000323188">
    <property type="component" value="Unassembled WGS sequence"/>
</dbReference>
<dbReference type="Gene3D" id="3.90.1150.10">
    <property type="entry name" value="Aspartate Aminotransferase, domain 1"/>
    <property type="match status" value="1"/>
</dbReference>
<dbReference type="InterPro" id="IPR039429">
    <property type="entry name" value="SHMT-like_dom"/>
</dbReference>
<comment type="function">
    <text evidence="9">Catalyzes the reversible interconversion of serine and glycine with tetrahydrofolate (THF) serving as the one-carbon carrier. This reaction serves as the major source of one-carbon groups required for the biosynthesis of purines, thymidylate, methionine, and other important biomolecules. Also exhibits THF-independent aldolase activity toward beta-hydroxyamino acids, producing glycine and aldehydes, via a retro-aldol mechanism.</text>
</comment>
<dbReference type="GO" id="GO:0008168">
    <property type="term" value="F:methyltransferase activity"/>
    <property type="evidence" value="ECO:0007669"/>
    <property type="project" value="UniProtKB-KW"/>
</dbReference>
<dbReference type="GO" id="GO:0004372">
    <property type="term" value="F:glycine hydroxymethyltransferase activity"/>
    <property type="evidence" value="ECO:0007669"/>
    <property type="project" value="UniProtKB-UniRule"/>
</dbReference>
<dbReference type="GO" id="GO:0030170">
    <property type="term" value="F:pyridoxal phosphate binding"/>
    <property type="evidence" value="ECO:0007669"/>
    <property type="project" value="UniProtKB-UniRule"/>
</dbReference>
<keyword evidence="8 9" id="KW-0663">Pyridoxal phosphate</keyword>
<dbReference type="CDD" id="cd00378">
    <property type="entry name" value="SHMT"/>
    <property type="match status" value="1"/>
</dbReference>
<dbReference type="Pfam" id="PF00464">
    <property type="entry name" value="SHMT"/>
    <property type="match status" value="1"/>
</dbReference>
<dbReference type="UniPathway" id="UPA00288">
    <property type="reaction ID" value="UER01023"/>
</dbReference>
<dbReference type="GO" id="GO:0032259">
    <property type="term" value="P:methylation"/>
    <property type="evidence" value="ECO:0007669"/>
    <property type="project" value="UniProtKB-KW"/>
</dbReference>
<dbReference type="PANTHER" id="PTHR11680">
    <property type="entry name" value="SERINE HYDROXYMETHYLTRANSFERASE"/>
    <property type="match status" value="1"/>
</dbReference>
<dbReference type="FunFam" id="3.40.640.10:FF:000001">
    <property type="entry name" value="Serine hydroxymethyltransferase"/>
    <property type="match status" value="1"/>
</dbReference>
<proteinExistence type="inferred from homology"/>
<dbReference type="InterPro" id="IPR019798">
    <property type="entry name" value="Ser_HO-MeTrfase_PLP_BS"/>
</dbReference>
<evidence type="ECO:0000313" key="13">
    <source>
        <dbReference type="Proteomes" id="UP000323188"/>
    </source>
</evidence>
<comment type="caution">
    <text evidence="9">Lacks conserved residue(s) required for the propagation of feature annotation.</text>
</comment>
<dbReference type="InterPro" id="IPR015424">
    <property type="entry name" value="PyrdxlP-dep_Trfase"/>
</dbReference>
<comment type="catalytic activity">
    <reaction evidence="9">
        <text>(6R)-5,10-methylene-5,6,7,8-tetrahydrofolate + glycine + H2O = (6S)-5,6,7,8-tetrahydrofolate + L-serine</text>
        <dbReference type="Rhea" id="RHEA:15481"/>
        <dbReference type="ChEBI" id="CHEBI:15377"/>
        <dbReference type="ChEBI" id="CHEBI:15636"/>
        <dbReference type="ChEBI" id="CHEBI:33384"/>
        <dbReference type="ChEBI" id="CHEBI:57305"/>
        <dbReference type="ChEBI" id="CHEBI:57453"/>
        <dbReference type="EC" id="2.1.2.1"/>
    </reaction>
</comment>
<dbReference type="PIRSF" id="PIRSF000412">
    <property type="entry name" value="SHMT"/>
    <property type="match status" value="1"/>
</dbReference>
<evidence type="ECO:0000313" key="12">
    <source>
        <dbReference type="EMBL" id="KAA2217049.1"/>
    </source>
</evidence>
<dbReference type="GO" id="GO:0019264">
    <property type="term" value="P:glycine biosynthetic process from serine"/>
    <property type="evidence" value="ECO:0007669"/>
    <property type="project" value="UniProtKB-UniRule"/>
</dbReference>
<evidence type="ECO:0000259" key="11">
    <source>
        <dbReference type="Pfam" id="PF00464"/>
    </source>
</evidence>
<keyword evidence="9" id="KW-0028">Amino-acid biosynthesis</keyword>
<evidence type="ECO:0000256" key="10">
    <source>
        <dbReference type="PIRSR" id="PIRSR000412-50"/>
    </source>
</evidence>
<dbReference type="InterPro" id="IPR015422">
    <property type="entry name" value="PyrdxlP-dep_Trfase_small"/>
</dbReference>
<keyword evidence="5 9" id="KW-0963">Cytoplasm</keyword>
<dbReference type="RefSeq" id="WP_154919377.1">
    <property type="nucleotide sequence ID" value="NZ_VUOE01000002.1"/>
</dbReference>
<evidence type="ECO:0000256" key="6">
    <source>
        <dbReference type="ARBA" id="ARBA00022563"/>
    </source>
</evidence>
<dbReference type="UniPathway" id="UPA00193"/>
<dbReference type="InterPro" id="IPR001085">
    <property type="entry name" value="Ser_HO-MeTrfase"/>
</dbReference>
<feature type="binding site" evidence="9">
    <location>
        <begin position="361"/>
        <end position="363"/>
    </location>
    <ligand>
        <name>(6S)-5,6,7,8-tetrahydrofolate</name>
        <dbReference type="ChEBI" id="CHEBI:57453"/>
    </ligand>
</feature>
<evidence type="ECO:0000256" key="9">
    <source>
        <dbReference type="HAMAP-Rule" id="MF_00051"/>
    </source>
</evidence>
<dbReference type="PANTHER" id="PTHR11680:SF35">
    <property type="entry name" value="SERINE HYDROXYMETHYLTRANSFERASE 1"/>
    <property type="match status" value="1"/>
</dbReference>
<evidence type="ECO:0000256" key="4">
    <source>
        <dbReference type="ARBA" id="ARBA00011738"/>
    </source>
</evidence>
<dbReference type="SUPFAM" id="SSF53383">
    <property type="entry name" value="PLP-dependent transferases"/>
    <property type="match status" value="1"/>
</dbReference>
<name>A0A5B2TS15_9FLAO</name>
<evidence type="ECO:0000256" key="3">
    <source>
        <dbReference type="ARBA" id="ARBA00006376"/>
    </source>
</evidence>
<dbReference type="Gene3D" id="3.40.640.10">
    <property type="entry name" value="Type I PLP-dependent aspartate aminotransferase-like (Major domain)"/>
    <property type="match status" value="1"/>
</dbReference>
<feature type="modified residue" description="N6-(pyridoxal phosphate)lysine" evidence="9 10">
    <location>
        <position position="222"/>
    </location>
</feature>
<comment type="caution">
    <text evidence="12">The sequence shown here is derived from an EMBL/GenBank/DDBJ whole genome shotgun (WGS) entry which is preliminary data.</text>
</comment>
<accession>A0A5B2TS15</accession>
<feature type="domain" description="Serine hydroxymethyltransferase-like" evidence="11">
    <location>
        <begin position="2"/>
        <end position="392"/>
    </location>
</feature>
<evidence type="ECO:0000256" key="7">
    <source>
        <dbReference type="ARBA" id="ARBA00022679"/>
    </source>
</evidence>
<organism evidence="12 13">
    <name type="scientific">Maribacter flavus</name>
    <dbReference type="NCBI Taxonomy" id="1658664"/>
    <lineage>
        <taxon>Bacteria</taxon>
        <taxon>Pseudomonadati</taxon>
        <taxon>Bacteroidota</taxon>
        <taxon>Flavobacteriia</taxon>
        <taxon>Flavobacteriales</taxon>
        <taxon>Flavobacteriaceae</taxon>
        <taxon>Maribacter</taxon>
    </lineage>
</organism>
<sequence>MERDTRIFELIEAERKRQTNGIELIASENFVSPQVMEAAGSVLTNKYAEGYPGKRYYGGCEVVDEVEQLAIDRAKELFGAEYANVQPHSGSQANASVYHACLQAGDTILGFDLSHGGHLTHGSPVNFSGKLYNPVFYGVDEKTGTLNYDKIEEIAKREQPKLIIAGASAYSRDMDFKRFREIADSVGALLLADISHPAGLIAKGLLSDPIPHCHIVTTTTHKTLRGPRGGLILMGKDFDNPFGITLKNGSLRKMSALLDLAVFPGNQGGPLEHIIAAKAVAFGEALTEEFGVYMTQVKKNADAMAKAFVAKDYNIISGGTDNHMMLIDLRNKGITGKDAEKALVLADITANKNMVPFDDKSPFVTSGIRFGTAAITTRGLLEDDMKTVVDLIDKVLTNPEDNQVISEVRKQVNAMMGGRAIFNEMTVKA</sequence>
<keyword evidence="6 9" id="KW-0554">One-carbon metabolism</keyword>
<reference evidence="12 13" key="1">
    <citation type="submission" date="2019-09" db="EMBL/GenBank/DDBJ databases">
        <authorList>
            <person name="Khan S.A."/>
            <person name="Jeon C.O."/>
            <person name="Chun B.H."/>
            <person name="Jeong S.E."/>
        </authorList>
    </citation>
    <scope>NUCLEOTIDE SEQUENCE [LARGE SCALE GENOMIC DNA]</scope>
    <source>
        <strain evidence="12 13">KCTC 42508</strain>
    </source>
</reference>
<comment type="cofactor">
    <cofactor evidence="1 9 10">
        <name>pyridoxal 5'-phosphate</name>
        <dbReference type="ChEBI" id="CHEBI:597326"/>
    </cofactor>
</comment>
<dbReference type="AlphaFoldDB" id="A0A5B2TS15"/>